<evidence type="ECO:0000313" key="1">
    <source>
        <dbReference type="EMBL" id="ACU60713.1"/>
    </source>
</evidence>
<organism evidence="1 2">
    <name type="scientific">Chitinophaga pinensis (strain ATCC 43595 / DSM 2588 / LMG 13176 / NBRC 15968 / NCIMB 11800 / UQM 2034)</name>
    <dbReference type="NCBI Taxonomy" id="485918"/>
    <lineage>
        <taxon>Bacteria</taxon>
        <taxon>Pseudomonadati</taxon>
        <taxon>Bacteroidota</taxon>
        <taxon>Chitinophagia</taxon>
        <taxon>Chitinophagales</taxon>
        <taxon>Chitinophagaceae</taxon>
        <taxon>Chitinophaga</taxon>
    </lineage>
</organism>
<dbReference type="EMBL" id="CP001699">
    <property type="protein sequence ID" value="ACU60713.1"/>
    <property type="molecule type" value="Genomic_DNA"/>
</dbReference>
<protein>
    <submittedName>
        <fullName evidence="1">Uncharacterized protein</fullName>
    </submittedName>
</protein>
<reference evidence="1 2" key="2">
    <citation type="journal article" date="2010" name="Stand. Genomic Sci.">
        <title>Complete genome sequence of Chitinophaga pinensis type strain (UQM 2034).</title>
        <authorList>
            <person name="Glavina Del Rio T."/>
            <person name="Abt B."/>
            <person name="Spring S."/>
            <person name="Lapidus A."/>
            <person name="Nolan M."/>
            <person name="Tice H."/>
            <person name="Copeland A."/>
            <person name="Cheng J.F."/>
            <person name="Chen F."/>
            <person name="Bruce D."/>
            <person name="Goodwin L."/>
            <person name="Pitluck S."/>
            <person name="Ivanova N."/>
            <person name="Mavromatis K."/>
            <person name="Mikhailova N."/>
            <person name="Pati A."/>
            <person name="Chen A."/>
            <person name="Palaniappan K."/>
            <person name="Land M."/>
            <person name="Hauser L."/>
            <person name="Chang Y.J."/>
            <person name="Jeffries C.D."/>
            <person name="Chain P."/>
            <person name="Saunders E."/>
            <person name="Detter J.C."/>
            <person name="Brettin T."/>
            <person name="Rohde M."/>
            <person name="Goker M."/>
            <person name="Bristow J."/>
            <person name="Eisen J.A."/>
            <person name="Markowitz V."/>
            <person name="Hugenholtz P."/>
            <person name="Kyrpides N.C."/>
            <person name="Klenk H.P."/>
            <person name="Lucas S."/>
        </authorList>
    </citation>
    <scope>NUCLEOTIDE SEQUENCE [LARGE SCALE GENOMIC DNA]</scope>
    <source>
        <strain evidence="2">ATCC 43595 / DSM 2588 / LMG 13176 / NBRC 15968 / NCIMB 11800 / UQM 2034</strain>
    </source>
</reference>
<proteinExistence type="predicted"/>
<evidence type="ECO:0000313" key="2">
    <source>
        <dbReference type="Proteomes" id="UP000002215"/>
    </source>
</evidence>
<dbReference type="AlphaFoldDB" id="A0A979G4T0"/>
<sequence length="111" mass="12572">MRTWSLSRISHKAVLVNRNLTQTNAELHISASSSNRNNNGFSMMFGGNGPQINYTINPDRQAMSGGFVVSFDDYELFWKEKGVYDNNVTQLDAKQIADIIWTKWLESVGIL</sequence>
<name>A0A979G4T0_CHIPD</name>
<dbReference type="Proteomes" id="UP000002215">
    <property type="component" value="Chromosome"/>
</dbReference>
<dbReference type="RefSeq" id="WP_012790889.1">
    <property type="nucleotide sequence ID" value="NC_013132.1"/>
</dbReference>
<reference evidence="2" key="1">
    <citation type="submission" date="2009-08" db="EMBL/GenBank/DDBJ databases">
        <title>The complete genome of Chitinophaga pinensis DSM 2588.</title>
        <authorList>
            <consortium name="US DOE Joint Genome Institute (JGI-PGF)"/>
            <person name="Lucas S."/>
            <person name="Copeland A."/>
            <person name="Lapidus A."/>
            <person name="Glavina del Rio T."/>
            <person name="Dalin E."/>
            <person name="Tice H."/>
            <person name="Bruce D."/>
            <person name="Goodwin L."/>
            <person name="Pitluck S."/>
            <person name="Kyrpides N."/>
            <person name="Mavromatis K."/>
            <person name="Ivanova N."/>
            <person name="Mikhailova N."/>
            <person name="Sims D."/>
            <person name="Meinche L."/>
            <person name="Brettin T."/>
            <person name="Detter J.C."/>
            <person name="Han C."/>
            <person name="Larimer F."/>
            <person name="Land M."/>
            <person name="Hauser L."/>
            <person name="Markowitz V."/>
            <person name="Cheng J.-F."/>
            <person name="Hugenholtz P."/>
            <person name="Woyke T."/>
            <person name="Wu D."/>
            <person name="Spring S."/>
            <person name="Klenk H.-P."/>
            <person name="Eisen J.A."/>
        </authorList>
    </citation>
    <scope>NUCLEOTIDE SEQUENCE [LARGE SCALE GENOMIC DNA]</scope>
    <source>
        <strain evidence="2">ATCC 43595 / DSM 2588 / LMG 13176 / NBRC 15968 / NCIMB 11800 / UQM 2034</strain>
    </source>
</reference>
<dbReference type="OrthoDB" id="1148122at2"/>
<dbReference type="KEGG" id="cpi:Cpin_3246"/>
<gene>
    <name evidence="1" type="ordered locus">Cpin_3246</name>
</gene>
<accession>A0A979G4T0</accession>